<dbReference type="EMBL" id="SPHZ02000008">
    <property type="protein sequence ID" value="KAF0901981.1"/>
    <property type="molecule type" value="Genomic_DNA"/>
</dbReference>
<name>A0A6G1CPJ5_9ORYZ</name>
<protein>
    <submittedName>
        <fullName evidence="1">Uncharacterized protein</fullName>
    </submittedName>
</protein>
<keyword evidence="2" id="KW-1185">Reference proteome</keyword>
<organism evidence="1 2">
    <name type="scientific">Oryza meyeriana var. granulata</name>
    <dbReference type="NCBI Taxonomy" id="110450"/>
    <lineage>
        <taxon>Eukaryota</taxon>
        <taxon>Viridiplantae</taxon>
        <taxon>Streptophyta</taxon>
        <taxon>Embryophyta</taxon>
        <taxon>Tracheophyta</taxon>
        <taxon>Spermatophyta</taxon>
        <taxon>Magnoliopsida</taxon>
        <taxon>Liliopsida</taxon>
        <taxon>Poales</taxon>
        <taxon>Poaceae</taxon>
        <taxon>BOP clade</taxon>
        <taxon>Oryzoideae</taxon>
        <taxon>Oryzeae</taxon>
        <taxon>Oryzinae</taxon>
        <taxon>Oryza</taxon>
        <taxon>Oryza meyeriana</taxon>
    </lineage>
</organism>
<dbReference type="Proteomes" id="UP000479710">
    <property type="component" value="Unassembled WGS sequence"/>
</dbReference>
<reference evidence="1 2" key="1">
    <citation type="submission" date="2019-11" db="EMBL/GenBank/DDBJ databases">
        <title>Whole genome sequence of Oryza granulata.</title>
        <authorList>
            <person name="Li W."/>
        </authorList>
    </citation>
    <scope>NUCLEOTIDE SEQUENCE [LARGE SCALE GENOMIC DNA]</scope>
    <source>
        <strain evidence="2">cv. Menghai</strain>
        <tissue evidence="1">Leaf</tissue>
    </source>
</reference>
<dbReference type="AlphaFoldDB" id="A0A6G1CPJ5"/>
<proteinExistence type="predicted"/>
<gene>
    <name evidence="1" type="ORF">E2562_011810</name>
</gene>
<sequence>MVDTARRARCNAHGKGRRQRCTVSPRRCGARCNIVQAVHGIGDAQELGTMAVQLSLLGFGWRTPARAGNIAWRVGRV</sequence>
<evidence type="ECO:0000313" key="2">
    <source>
        <dbReference type="Proteomes" id="UP000479710"/>
    </source>
</evidence>
<accession>A0A6G1CPJ5</accession>
<evidence type="ECO:0000313" key="1">
    <source>
        <dbReference type="EMBL" id="KAF0901981.1"/>
    </source>
</evidence>
<comment type="caution">
    <text evidence="1">The sequence shown here is derived from an EMBL/GenBank/DDBJ whole genome shotgun (WGS) entry which is preliminary data.</text>
</comment>